<evidence type="ECO:0000256" key="1">
    <source>
        <dbReference type="SAM" id="MobiDB-lite"/>
    </source>
</evidence>
<sequence length="794" mass="88924">MDNKSLAIALATCEKEDDVIRLLKAESLWDDPTRWRNFGDNENNWSTIGNQQSDADAALVEKIVNSVDALLMKECMIRGISPSSDKSPHSIADALEQFFGITGGKIQNLTESQRTSLAQKNIILAATGEKDSPNFVIVDRGEGQSPLKMPITILSINKSNKLKVPFVQGKFNMGGTGALSFCGNNNFQLIISKRCPDIQEKDDATHDLWGFTIVRRERPLPGTGLRSSKFTYLVGSDQSVLSFASDLMPIIPTSGGGYDDMEYGMYCKMYEYNLPGRMKSNINMALYYRLSMLLPNLAYPVYIDECRKGYRGHTMHRTLSGLNVRLSDQLGKEDSNIEEKVPVSFTIGGQKVDAAVYVFKAKTSSGSKLDMSQYRGTEGVLLTQNGQTHGNYDKKFYNRSTVGLSYLSEYLLTVVDCTGIDEATREELFMNSRDRTRSSSFANKLESDLEEFLKENETLKQIQAKRREEAISDKLDDEKPLEDVLSSVFKSSSVLSKLFILGEKLKNPINLGPGSEAEVFEGKYNPTFFTLIRSKKKTEVPFKREAQIGRKCRIRFKTDACNDFFTREKYPGTFYLTRDGAPCEDHFLNLRNGIAALNFELPTDAKEGDNHSYVFTVTDTNNDNQFEETFEITVIANQETPGGGGRRTPPDDGNKGKTTLTPAGISLPNVSEVTREEWDAHDFDKESALDVKSADGDVYDFYVNMENIHLQSELKPIAKNEAKMKLLKARYKYSMVLIGLSILGYGKNHHDPENEQKSEIEEPEQTVRLVTRMLSPIILPMIAVMGDDLGDIIG</sequence>
<evidence type="ECO:0000313" key="3">
    <source>
        <dbReference type="Proteomes" id="UP000434409"/>
    </source>
</evidence>
<protein>
    <submittedName>
        <fullName evidence="2">Uncharacterized protein</fullName>
    </submittedName>
</protein>
<dbReference type="EMBL" id="VULY01000018">
    <property type="protein sequence ID" value="MSR94060.1"/>
    <property type="molecule type" value="Genomic_DNA"/>
</dbReference>
<evidence type="ECO:0000313" key="2">
    <source>
        <dbReference type="EMBL" id="MSR94060.1"/>
    </source>
</evidence>
<gene>
    <name evidence="2" type="ORF">FYJ34_07265</name>
</gene>
<feature type="region of interest" description="Disordered" evidence="1">
    <location>
        <begin position="638"/>
        <end position="665"/>
    </location>
</feature>
<name>A0A6N7V1Q3_9FIRM</name>
<dbReference type="RefSeq" id="WP_154477445.1">
    <property type="nucleotide sequence ID" value="NZ_VULY01000018.1"/>
</dbReference>
<dbReference type="Proteomes" id="UP000434409">
    <property type="component" value="Unassembled WGS sequence"/>
</dbReference>
<dbReference type="AlphaFoldDB" id="A0A6N7V1Q3"/>
<proteinExistence type="predicted"/>
<keyword evidence="3" id="KW-1185">Reference proteome</keyword>
<comment type="caution">
    <text evidence="2">The sequence shown here is derived from an EMBL/GenBank/DDBJ whole genome shotgun (WGS) entry which is preliminary data.</text>
</comment>
<accession>A0A6N7V1Q3</accession>
<organism evidence="2 3">
    <name type="scientific">Suipraeoptans intestinalis</name>
    <dbReference type="NCBI Taxonomy" id="2606628"/>
    <lineage>
        <taxon>Bacteria</taxon>
        <taxon>Bacillati</taxon>
        <taxon>Bacillota</taxon>
        <taxon>Clostridia</taxon>
        <taxon>Lachnospirales</taxon>
        <taxon>Lachnospiraceae</taxon>
        <taxon>Suipraeoptans</taxon>
    </lineage>
</organism>
<reference evidence="2 3" key="1">
    <citation type="submission" date="2019-08" db="EMBL/GenBank/DDBJ databases">
        <title>In-depth cultivation of the pig gut microbiome towards novel bacterial diversity and tailored functional studies.</title>
        <authorList>
            <person name="Wylensek D."/>
            <person name="Hitch T.C.A."/>
            <person name="Clavel T."/>
        </authorList>
    </citation>
    <scope>NUCLEOTIDE SEQUENCE [LARGE SCALE GENOMIC DNA]</scope>
    <source>
        <strain evidence="2 3">68-1-5</strain>
    </source>
</reference>